<comment type="caution">
    <text evidence="2">The sequence shown here is derived from an EMBL/GenBank/DDBJ whole genome shotgun (WGS) entry which is preliminary data.</text>
</comment>
<feature type="transmembrane region" description="Helical" evidence="1">
    <location>
        <begin position="70"/>
        <end position="91"/>
    </location>
</feature>
<dbReference type="Proteomes" id="UP001399917">
    <property type="component" value="Unassembled WGS sequence"/>
</dbReference>
<evidence type="ECO:0000256" key="1">
    <source>
        <dbReference type="SAM" id="Phobius"/>
    </source>
</evidence>
<proteinExistence type="predicted"/>
<dbReference type="SUPFAM" id="SSF81442">
    <property type="entry name" value="Cytochrome c oxidase subunit I-like"/>
    <property type="match status" value="1"/>
</dbReference>
<dbReference type="RefSeq" id="WP_344843757.1">
    <property type="nucleotide sequence ID" value="NZ_BAABDF010000003.1"/>
</dbReference>
<dbReference type="Gene3D" id="1.20.210.10">
    <property type="entry name" value="Cytochrome c oxidase-like, subunit I domain"/>
    <property type="match status" value="1"/>
</dbReference>
<keyword evidence="1" id="KW-0472">Membrane</keyword>
<organism evidence="2 3">
    <name type="scientific">Celeribacter arenosi</name>
    <dbReference type="NCBI Taxonomy" id="792649"/>
    <lineage>
        <taxon>Bacteria</taxon>
        <taxon>Pseudomonadati</taxon>
        <taxon>Pseudomonadota</taxon>
        <taxon>Alphaproteobacteria</taxon>
        <taxon>Rhodobacterales</taxon>
        <taxon>Roseobacteraceae</taxon>
        <taxon>Celeribacter</taxon>
    </lineage>
</organism>
<sequence length="127" mass="12985">MKGIGFAFFALGVLCALIGMAWGIQMSATANHALSPAHAHLNLIGWVTMALMGAYYTLTPAAASTRLAKIHLALTTAGVIIIVPGIVMALTQQGETAAKIGSVLTIAGMICFGVNVLRHGLGAKTAP</sequence>
<evidence type="ECO:0000313" key="2">
    <source>
        <dbReference type="EMBL" id="GAA3859567.1"/>
    </source>
</evidence>
<keyword evidence="1" id="KW-1133">Transmembrane helix</keyword>
<evidence type="ECO:0000313" key="3">
    <source>
        <dbReference type="Proteomes" id="UP001399917"/>
    </source>
</evidence>
<keyword evidence="1" id="KW-0812">Transmembrane</keyword>
<gene>
    <name evidence="2" type="ORF">GCM10022404_07950</name>
</gene>
<accession>A0ABP7K0Y8</accession>
<feature type="transmembrane region" description="Helical" evidence="1">
    <location>
        <begin position="39"/>
        <end position="58"/>
    </location>
</feature>
<keyword evidence="3" id="KW-1185">Reference proteome</keyword>
<dbReference type="InterPro" id="IPR036927">
    <property type="entry name" value="Cyt_c_oxase-like_su1_sf"/>
</dbReference>
<name>A0ABP7K0Y8_9RHOB</name>
<dbReference type="EMBL" id="BAABDF010000003">
    <property type="protein sequence ID" value="GAA3859567.1"/>
    <property type="molecule type" value="Genomic_DNA"/>
</dbReference>
<feature type="transmembrane region" description="Helical" evidence="1">
    <location>
        <begin position="97"/>
        <end position="117"/>
    </location>
</feature>
<reference evidence="3" key="1">
    <citation type="journal article" date="2019" name="Int. J. Syst. Evol. Microbiol.">
        <title>The Global Catalogue of Microorganisms (GCM) 10K type strain sequencing project: providing services to taxonomists for standard genome sequencing and annotation.</title>
        <authorList>
            <consortium name="The Broad Institute Genomics Platform"/>
            <consortium name="The Broad Institute Genome Sequencing Center for Infectious Disease"/>
            <person name="Wu L."/>
            <person name="Ma J."/>
        </authorList>
    </citation>
    <scope>NUCLEOTIDE SEQUENCE [LARGE SCALE GENOMIC DNA]</scope>
    <source>
        <strain evidence="3">JCM 17190</strain>
    </source>
</reference>
<protein>
    <submittedName>
        <fullName evidence="2">Uncharacterized protein</fullName>
    </submittedName>
</protein>